<evidence type="ECO:0000256" key="6">
    <source>
        <dbReference type="ARBA" id="ARBA00022723"/>
    </source>
</evidence>
<dbReference type="NCBIfam" id="TIGR02970">
    <property type="entry name" value="succ_dehyd_cytB"/>
    <property type="match status" value="1"/>
</dbReference>
<evidence type="ECO:0000256" key="10">
    <source>
        <dbReference type="SAM" id="MobiDB-lite"/>
    </source>
</evidence>
<dbReference type="OrthoDB" id="276905at2"/>
<feature type="transmembrane region" description="Helical" evidence="11">
    <location>
        <begin position="79"/>
        <end position="98"/>
    </location>
</feature>
<dbReference type="CDD" id="cd03501">
    <property type="entry name" value="SQR_TypeA_SdhC_like"/>
    <property type="match status" value="1"/>
</dbReference>
<feature type="transmembrane region" description="Helical" evidence="11">
    <location>
        <begin position="118"/>
        <end position="140"/>
    </location>
</feature>
<evidence type="ECO:0000256" key="4">
    <source>
        <dbReference type="ARBA" id="ARBA00022617"/>
    </source>
</evidence>
<feature type="transmembrane region" description="Helical" evidence="11">
    <location>
        <begin position="36"/>
        <end position="58"/>
    </location>
</feature>
<dbReference type="GO" id="GO:0009055">
    <property type="term" value="F:electron transfer activity"/>
    <property type="evidence" value="ECO:0007669"/>
    <property type="project" value="InterPro"/>
</dbReference>
<dbReference type="Proteomes" id="UP000320011">
    <property type="component" value="Unassembled WGS sequence"/>
</dbReference>
<comment type="caution">
    <text evidence="12">The sequence shown here is derived from an EMBL/GenBank/DDBJ whole genome shotgun (WGS) entry which is preliminary data.</text>
</comment>
<accession>A0A558DL47</accession>
<reference evidence="12 13" key="2">
    <citation type="submission" date="2019-08" db="EMBL/GenBank/DDBJ databases">
        <title>Amycolatopsis acidicola sp. nov., isolated from peat swamp forest soil.</title>
        <authorList>
            <person name="Srisuk N."/>
        </authorList>
    </citation>
    <scope>NUCLEOTIDE SEQUENCE [LARGE SCALE GENOMIC DNA]</scope>
    <source>
        <strain evidence="12 13">TBRC 6029</strain>
    </source>
</reference>
<dbReference type="Gene3D" id="1.20.1300.10">
    <property type="entry name" value="Fumarate reductase/succinate dehydrogenase, transmembrane subunit"/>
    <property type="match status" value="1"/>
</dbReference>
<protein>
    <submittedName>
        <fullName evidence="12">Succinate dehydrogenase, cytochrome b556 subunit</fullName>
    </submittedName>
</protein>
<evidence type="ECO:0000256" key="8">
    <source>
        <dbReference type="ARBA" id="ARBA00023004"/>
    </source>
</evidence>
<keyword evidence="7 11" id="KW-1133">Transmembrane helix</keyword>
<proteinExistence type="inferred from homology"/>
<comment type="cofactor">
    <cofactor evidence="1">
        <name>heme</name>
        <dbReference type="ChEBI" id="CHEBI:30413"/>
    </cofactor>
</comment>
<dbReference type="GO" id="GO:0006099">
    <property type="term" value="P:tricarboxylic acid cycle"/>
    <property type="evidence" value="ECO:0007669"/>
    <property type="project" value="InterPro"/>
</dbReference>
<dbReference type="InterPro" id="IPR039023">
    <property type="entry name" value="SdhC_prok"/>
</dbReference>
<gene>
    <name evidence="12" type="primary">sdhC</name>
    <name evidence="12" type="ORF">FNH05_02250</name>
</gene>
<keyword evidence="13" id="KW-1185">Reference proteome</keyword>
<dbReference type="InterPro" id="IPR000701">
    <property type="entry name" value="SuccDH_FuR_B_TM-su"/>
</dbReference>
<dbReference type="EMBL" id="VJWX01000010">
    <property type="protein sequence ID" value="TVT61746.1"/>
    <property type="molecule type" value="Genomic_DNA"/>
</dbReference>
<keyword evidence="8" id="KW-0408">Iron</keyword>
<feature type="compositionally biased region" description="Low complexity" evidence="10">
    <location>
        <begin position="1"/>
        <end position="15"/>
    </location>
</feature>
<evidence type="ECO:0000256" key="2">
    <source>
        <dbReference type="ARBA" id="ARBA00004370"/>
    </source>
</evidence>
<reference evidence="12 13" key="1">
    <citation type="submission" date="2019-07" db="EMBL/GenBank/DDBJ databases">
        <authorList>
            <person name="Duangmal K."/>
            <person name="Teo W.F.A."/>
        </authorList>
    </citation>
    <scope>NUCLEOTIDE SEQUENCE [LARGE SCALE GENOMIC DNA]</scope>
    <source>
        <strain evidence="12 13">TBRC 6029</strain>
    </source>
</reference>
<evidence type="ECO:0000256" key="9">
    <source>
        <dbReference type="ARBA" id="ARBA00023136"/>
    </source>
</evidence>
<sequence length="152" mass="16733">MSTTATPAAESPAAEASDRAGASRRKGTFYRGDPGMWSWVLHRITGVLTFFFLFVHVLDTALVRVSPETYNSVIETYKTPIVNLLEVGLVGAVLYHALNGIRVMLIDFWSKGPQYQRPMLWTIAVIWVVVMVPGAIAMLWRTASILFGGSAS</sequence>
<evidence type="ECO:0000313" key="13">
    <source>
        <dbReference type="Proteomes" id="UP000320011"/>
    </source>
</evidence>
<dbReference type="RefSeq" id="WP_144585517.1">
    <property type="nucleotide sequence ID" value="NZ_VJWX01000010.1"/>
</dbReference>
<evidence type="ECO:0000256" key="3">
    <source>
        <dbReference type="ARBA" id="ARBA00007244"/>
    </source>
</evidence>
<organism evidence="12 13">
    <name type="scientific">Amycolatopsis rhizosphaerae</name>
    <dbReference type="NCBI Taxonomy" id="2053003"/>
    <lineage>
        <taxon>Bacteria</taxon>
        <taxon>Bacillati</taxon>
        <taxon>Actinomycetota</taxon>
        <taxon>Actinomycetes</taxon>
        <taxon>Pseudonocardiales</taxon>
        <taxon>Pseudonocardiaceae</taxon>
        <taxon>Amycolatopsis</taxon>
    </lineage>
</organism>
<dbReference type="InterPro" id="IPR014314">
    <property type="entry name" value="Succ_DH_cytb556"/>
</dbReference>
<keyword evidence="4" id="KW-0349">Heme</keyword>
<dbReference type="PANTHER" id="PTHR41910:SF1">
    <property type="entry name" value="SUCCINATE DEHYDROGENASE HYDROPHOBIC MEMBRANE ANCHOR SUBUNIT"/>
    <property type="match status" value="1"/>
</dbReference>
<feature type="region of interest" description="Disordered" evidence="10">
    <location>
        <begin position="1"/>
        <end position="20"/>
    </location>
</feature>
<evidence type="ECO:0000256" key="11">
    <source>
        <dbReference type="SAM" id="Phobius"/>
    </source>
</evidence>
<dbReference type="GO" id="GO:0016020">
    <property type="term" value="C:membrane"/>
    <property type="evidence" value="ECO:0007669"/>
    <property type="project" value="UniProtKB-SubCell"/>
</dbReference>
<evidence type="ECO:0000256" key="1">
    <source>
        <dbReference type="ARBA" id="ARBA00001971"/>
    </source>
</evidence>
<keyword evidence="9 11" id="KW-0472">Membrane</keyword>
<keyword evidence="6" id="KW-0479">Metal-binding</keyword>
<dbReference type="AlphaFoldDB" id="A0A558DL47"/>
<keyword evidence="5 11" id="KW-0812">Transmembrane</keyword>
<comment type="subcellular location">
    <subcellularLocation>
        <location evidence="2">Membrane</location>
    </subcellularLocation>
</comment>
<dbReference type="SUPFAM" id="SSF81343">
    <property type="entry name" value="Fumarate reductase respiratory complex transmembrane subunits"/>
    <property type="match status" value="1"/>
</dbReference>
<name>A0A558DL47_9PSEU</name>
<comment type="similarity">
    <text evidence="3">Belongs to the cytochrome b560 family.</text>
</comment>
<evidence type="ECO:0000256" key="7">
    <source>
        <dbReference type="ARBA" id="ARBA00022989"/>
    </source>
</evidence>
<dbReference type="GO" id="GO:0046872">
    <property type="term" value="F:metal ion binding"/>
    <property type="evidence" value="ECO:0007669"/>
    <property type="project" value="UniProtKB-KW"/>
</dbReference>
<evidence type="ECO:0000256" key="5">
    <source>
        <dbReference type="ARBA" id="ARBA00022692"/>
    </source>
</evidence>
<dbReference type="Pfam" id="PF01127">
    <property type="entry name" value="Sdh_cyt"/>
    <property type="match status" value="1"/>
</dbReference>
<dbReference type="InterPro" id="IPR034804">
    <property type="entry name" value="SQR/QFR_C/D"/>
</dbReference>
<evidence type="ECO:0000313" key="12">
    <source>
        <dbReference type="EMBL" id="TVT61746.1"/>
    </source>
</evidence>
<dbReference type="PANTHER" id="PTHR41910">
    <property type="entry name" value="SUCCINATE DEHYDROGENASE 2 MEMBRANE SUBUNIT SDHC"/>
    <property type="match status" value="1"/>
</dbReference>